<dbReference type="AlphaFoldDB" id="A0A017H3I6"/>
<comment type="function">
    <text evidence="11">Involved in the type II fatty acid elongation cycle. Catalyzes the elongation of a wide range of acyl-ACP by the addition of two carbons from malonyl-ACP to an acyl acceptor. Can efficiently catalyze the conversion of palmitoleoyl-ACP (cis-hexadec-9-enoyl-ACP) to cis-vaccenoyl-ACP (cis-octadec-11-enoyl-ACP), an essential step in the thermal regulation of fatty acid composition.</text>
</comment>
<dbReference type="InterPro" id="IPR000794">
    <property type="entry name" value="Beta-ketoacyl_synthase"/>
</dbReference>
<dbReference type="OrthoDB" id="9808669at2"/>
<dbReference type="PROSITE" id="PS52004">
    <property type="entry name" value="KS3_2"/>
    <property type="match status" value="1"/>
</dbReference>
<evidence type="ECO:0000256" key="8">
    <source>
        <dbReference type="ARBA" id="ARBA00023098"/>
    </source>
</evidence>
<evidence type="ECO:0000256" key="10">
    <source>
        <dbReference type="ARBA" id="ARBA00023315"/>
    </source>
</evidence>
<dbReference type="InterPro" id="IPR014031">
    <property type="entry name" value="Ketoacyl_synth_C"/>
</dbReference>
<dbReference type="InterPro" id="IPR017568">
    <property type="entry name" value="3-oxoacyl-ACP_synth-2"/>
</dbReference>
<dbReference type="PANTHER" id="PTHR11712:SF336">
    <property type="entry name" value="3-OXOACYL-[ACYL-CARRIER-PROTEIN] SYNTHASE, MITOCHONDRIAL"/>
    <property type="match status" value="1"/>
</dbReference>
<gene>
    <name evidence="15" type="ORF">C095_10440</name>
</gene>
<dbReference type="GO" id="GO:0006633">
    <property type="term" value="P:fatty acid biosynthetic process"/>
    <property type="evidence" value="ECO:0007669"/>
    <property type="project" value="UniProtKB-UniRule"/>
</dbReference>
<dbReference type="PROSITE" id="PS00606">
    <property type="entry name" value="KS3_1"/>
    <property type="match status" value="1"/>
</dbReference>
<dbReference type="InterPro" id="IPR016039">
    <property type="entry name" value="Thiolase-like"/>
</dbReference>
<evidence type="ECO:0000256" key="4">
    <source>
        <dbReference type="ARBA" id="ARBA00014657"/>
    </source>
</evidence>
<sequence>MKRVVVTGLGMISPLANNVEESWERLLNGECGILKIQSYDASEMPVQIAAEVKNFNPMDFGIEKKEVKKLARNTQFAIAASKMALEDSGLSLETMNPFDIGVVISSGIGGMEIFEEQHKNMLDKGIKRISPFTIPAMISNMAAGNVAIYLGLQGPNKSVVTACASGTNSIGEAFEEIKLGKAKVMLAGGTEAAITSFAQNAFANMKALSDTHNEEPQKASRPFSKDRDGFVMGEGAGILVLEELEHAKARGAKIYAEMVGYGSSCDAYHITAPYESGAAAAHAMTMAMEEAGVKPEEVQYINAHGTSTPANDKTETRAIKVAFGEEQAKKLWISSTKGALGHGLGAAGGLEGVILAKVLETGIVPPTINYETPDEECDLDYVPNVKREGNIQAAMSNSLGFGGHNAVILMKKYQA</sequence>
<dbReference type="PIRSF" id="PIRSF000447">
    <property type="entry name" value="KAS_II"/>
    <property type="match status" value="1"/>
</dbReference>
<dbReference type="InterPro" id="IPR020841">
    <property type="entry name" value="PKS_Beta-ketoAc_synthase_dom"/>
</dbReference>
<dbReference type="SMART" id="SM00825">
    <property type="entry name" value="PKS_KS"/>
    <property type="match status" value="1"/>
</dbReference>
<keyword evidence="7" id="KW-0276">Fatty acid metabolism</keyword>
<evidence type="ECO:0000313" key="16">
    <source>
        <dbReference type="Proteomes" id="UP000031184"/>
    </source>
</evidence>
<dbReference type="GO" id="GO:0004315">
    <property type="term" value="F:3-oxoacyl-[acyl-carrier-protein] synthase activity"/>
    <property type="evidence" value="ECO:0007669"/>
    <property type="project" value="UniProtKB-UniRule"/>
</dbReference>
<feature type="domain" description="Ketosynthase family 3 (KS3)" evidence="14">
    <location>
        <begin position="1"/>
        <end position="412"/>
    </location>
</feature>
<dbReference type="Gene3D" id="3.40.47.10">
    <property type="match status" value="1"/>
</dbReference>
<feature type="active site" description="For beta-ketoacyl synthase activity" evidence="12">
    <location>
        <position position="163"/>
    </location>
</feature>
<dbReference type="CDD" id="cd00834">
    <property type="entry name" value="KAS_I_II"/>
    <property type="match status" value="1"/>
</dbReference>
<name>A0A017H3I6_9FUSO</name>
<comment type="catalytic activity">
    <reaction evidence="11">
        <text>a fatty acyl-[ACP] + malonyl-[ACP] + H(+) = a 3-oxoacyl-[ACP] + holo-[ACP] + CO2</text>
        <dbReference type="Rhea" id="RHEA:22836"/>
        <dbReference type="Rhea" id="RHEA-COMP:9623"/>
        <dbReference type="Rhea" id="RHEA-COMP:9685"/>
        <dbReference type="Rhea" id="RHEA-COMP:9916"/>
        <dbReference type="Rhea" id="RHEA-COMP:14125"/>
        <dbReference type="ChEBI" id="CHEBI:15378"/>
        <dbReference type="ChEBI" id="CHEBI:16526"/>
        <dbReference type="ChEBI" id="CHEBI:64479"/>
        <dbReference type="ChEBI" id="CHEBI:78449"/>
        <dbReference type="ChEBI" id="CHEBI:78776"/>
        <dbReference type="ChEBI" id="CHEBI:138651"/>
    </reaction>
</comment>
<dbReference type="EC" id="2.3.1.179" evidence="3 11"/>
<evidence type="ECO:0000256" key="13">
    <source>
        <dbReference type="RuleBase" id="RU003694"/>
    </source>
</evidence>
<keyword evidence="6 11" id="KW-0808">Transferase</keyword>
<dbReference type="Pfam" id="PF00109">
    <property type="entry name" value="ketoacyl-synt"/>
    <property type="match status" value="1"/>
</dbReference>
<dbReference type="FunFam" id="3.40.47.10:FF:000009">
    <property type="entry name" value="3-oxoacyl-[acyl-carrier-protein] synthase 2"/>
    <property type="match status" value="1"/>
</dbReference>
<keyword evidence="5 11" id="KW-0444">Lipid biosynthesis</keyword>
<evidence type="ECO:0000256" key="11">
    <source>
        <dbReference type="PIRNR" id="PIRNR000447"/>
    </source>
</evidence>
<evidence type="ECO:0000256" key="7">
    <source>
        <dbReference type="ARBA" id="ARBA00022832"/>
    </source>
</evidence>
<evidence type="ECO:0000256" key="6">
    <source>
        <dbReference type="ARBA" id="ARBA00022679"/>
    </source>
</evidence>
<dbReference type="Pfam" id="PF02801">
    <property type="entry name" value="Ketoacyl-synt_C"/>
    <property type="match status" value="1"/>
</dbReference>
<organism evidence="15 16">
    <name type="scientific">Fusobacterium necrophorum subsp. funduliforme B35</name>
    <dbReference type="NCBI Taxonomy" id="1226633"/>
    <lineage>
        <taxon>Bacteria</taxon>
        <taxon>Fusobacteriati</taxon>
        <taxon>Fusobacteriota</taxon>
        <taxon>Fusobacteriia</taxon>
        <taxon>Fusobacteriales</taxon>
        <taxon>Fusobacteriaceae</taxon>
        <taxon>Fusobacterium</taxon>
    </lineage>
</organism>
<reference evidence="15 16" key="1">
    <citation type="submission" date="2013-08" db="EMBL/GenBank/DDBJ databases">
        <title>An opportunistic ruminal bacterium that causes liver abscesses in cattle.</title>
        <authorList>
            <person name="Benahmed F.H."/>
            <person name="Rasmussen M."/>
            <person name="Harbottle H."/>
            <person name="Soppet D."/>
            <person name="Nagaraja T.G."/>
            <person name="Davidson M."/>
        </authorList>
    </citation>
    <scope>NUCLEOTIDE SEQUENCE [LARGE SCALE GENOMIC DNA]</scope>
    <source>
        <strain evidence="15 16">B35</strain>
    </source>
</reference>
<dbReference type="PANTHER" id="PTHR11712">
    <property type="entry name" value="POLYKETIDE SYNTHASE-RELATED"/>
    <property type="match status" value="1"/>
</dbReference>
<dbReference type="Proteomes" id="UP000031184">
    <property type="component" value="Unassembled WGS sequence"/>
</dbReference>
<evidence type="ECO:0000259" key="14">
    <source>
        <dbReference type="PROSITE" id="PS52004"/>
    </source>
</evidence>
<evidence type="ECO:0000256" key="2">
    <source>
        <dbReference type="ARBA" id="ARBA00008467"/>
    </source>
</evidence>
<evidence type="ECO:0000256" key="12">
    <source>
        <dbReference type="PIRSR" id="PIRSR000447-1"/>
    </source>
</evidence>
<proteinExistence type="inferred from homology"/>
<keyword evidence="9 11" id="KW-0275">Fatty acid biosynthesis</keyword>
<dbReference type="EMBL" id="AUZI01000026">
    <property type="protein sequence ID" value="KID48355.1"/>
    <property type="molecule type" value="Genomic_DNA"/>
</dbReference>
<evidence type="ECO:0000256" key="1">
    <source>
        <dbReference type="ARBA" id="ARBA00005194"/>
    </source>
</evidence>
<dbReference type="NCBIfam" id="TIGR03150">
    <property type="entry name" value="fabF"/>
    <property type="match status" value="1"/>
</dbReference>
<dbReference type="NCBIfam" id="NF005589">
    <property type="entry name" value="PRK07314.1"/>
    <property type="match status" value="1"/>
</dbReference>
<comment type="caution">
    <text evidence="15">The sequence shown here is derived from an EMBL/GenBank/DDBJ whole genome shotgun (WGS) entry which is preliminary data.</text>
</comment>
<dbReference type="InterPro" id="IPR014030">
    <property type="entry name" value="Ketoacyl_synth_N"/>
</dbReference>
<dbReference type="PATRIC" id="fig|1226633.4.peg.2118"/>
<evidence type="ECO:0000256" key="3">
    <source>
        <dbReference type="ARBA" id="ARBA00012356"/>
    </source>
</evidence>
<dbReference type="RefSeq" id="WP_035915083.1">
    <property type="nucleotide sequence ID" value="NZ_AOJP01000012.1"/>
</dbReference>
<evidence type="ECO:0000256" key="9">
    <source>
        <dbReference type="ARBA" id="ARBA00023160"/>
    </source>
</evidence>
<dbReference type="UniPathway" id="UPA00094"/>
<accession>A0A017H3I6</accession>
<dbReference type="GO" id="GO:0005829">
    <property type="term" value="C:cytosol"/>
    <property type="evidence" value="ECO:0007669"/>
    <property type="project" value="TreeGrafter"/>
</dbReference>
<keyword evidence="10 11" id="KW-0012">Acyltransferase</keyword>
<comment type="catalytic activity">
    <reaction evidence="11">
        <text>(9Z)-hexadecenoyl-[ACP] + malonyl-[ACP] + H(+) = 3-oxo-(11Z)-octadecenoyl-[ACP] + holo-[ACP] + CO2</text>
        <dbReference type="Rhea" id="RHEA:55040"/>
        <dbReference type="Rhea" id="RHEA-COMP:9623"/>
        <dbReference type="Rhea" id="RHEA-COMP:9685"/>
        <dbReference type="Rhea" id="RHEA-COMP:10800"/>
        <dbReference type="Rhea" id="RHEA-COMP:14074"/>
        <dbReference type="ChEBI" id="CHEBI:15378"/>
        <dbReference type="ChEBI" id="CHEBI:16526"/>
        <dbReference type="ChEBI" id="CHEBI:64479"/>
        <dbReference type="ChEBI" id="CHEBI:78449"/>
        <dbReference type="ChEBI" id="CHEBI:83989"/>
        <dbReference type="ChEBI" id="CHEBI:138538"/>
        <dbReference type="EC" id="2.3.1.179"/>
    </reaction>
</comment>
<dbReference type="SUPFAM" id="SSF53901">
    <property type="entry name" value="Thiolase-like"/>
    <property type="match status" value="2"/>
</dbReference>
<evidence type="ECO:0000313" key="15">
    <source>
        <dbReference type="EMBL" id="KID48355.1"/>
    </source>
</evidence>
<comment type="pathway">
    <text evidence="1 11">Lipid metabolism; fatty acid biosynthesis.</text>
</comment>
<evidence type="ECO:0000256" key="5">
    <source>
        <dbReference type="ARBA" id="ARBA00022516"/>
    </source>
</evidence>
<keyword evidence="8" id="KW-0443">Lipid metabolism</keyword>
<protein>
    <recommendedName>
        <fullName evidence="4 11">3-oxoacyl-[acyl-carrier-protein] synthase 2</fullName>
        <ecNumber evidence="3 11">2.3.1.179</ecNumber>
    </recommendedName>
</protein>
<comment type="similarity">
    <text evidence="2 11 13">Belongs to the thiolase-like superfamily. Beta-ketoacyl-ACP synthases family.</text>
</comment>
<dbReference type="InterPro" id="IPR018201">
    <property type="entry name" value="Ketoacyl_synth_AS"/>
</dbReference>